<accession>A0A8T0KBP7</accession>
<sequence>MFDDLSQLMNGKASEAGLEFLSEIMIEQNIEFKKMREDMDQKFQNRITDANKSKIQRSNQQPTIESHHANMFTDEDTDFTKGIVELVNDEATKSTTLSVDFFSQDEIMRITNDPINHPNAPDDAENKLAPYASHIKFVDVNNENKF</sequence>
<protein>
    <submittedName>
        <fullName evidence="2">Uncharacterized protein</fullName>
    </submittedName>
</protein>
<gene>
    <name evidence="2" type="ORF">HKW66_Vig0246080</name>
</gene>
<evidence type="ECO:0000313" key="3">
    <source>
        <dbReference type="Proteomes" id="UP000743370"/>
    </source>
</evidence>
<dbReference type="EMBL" id="JABFOF010000005">
    <property type="protein sequence ID" value="KAG2397026.1"/>
    <property type="molecule type" value="Genomic_DNA"/>
</dbReference>
<comment type="caution">
    <text evidence="2">The sequence shown here is derived from an EMBL/GenBank/DDBJ whole genome shotgun (WGS) entry which is preliminary data.</text>
</comment>
<proteinExistence type="predicted"/>
<reference evidence="2 3" key="1">
    <citation type="submission" date="2020-05" db="EMBL/GenBank/DDBJ databases">
        <title>Vigna angularis (adzuki bean) Var. LongXiaoDou No. 4 denovo assembly.</title>
        <authorList>
            <person name="Xiang H."/>
        </authorList>
    </citation>
    <scope>NUCLEOTIDE SEQUENCE [LARGE SCALE GENOMIC DNA]</scope>
    <source>
        <tissue evidence="2">Leaf</tissue>
    </source>
</reference>
<dbReference type="Proteomes" id="UP000743370">
    <property type="component" value="Unassembled WGS sequence"/>
</dbReference>
<dbReference type="AlphaFoldDB" id="A0A8T0KBP7"/>
<evidence type="ECO:0000256" key="1">
    <source>
        <dbReference type="SAM" id="MobiDB-lite"/>
    </source>
</evidence>
<evidence type="ECO:0000313" key="2">
    <source>
        <dbReference type="EMBL" id="KAG2397026.1"/>
    </source>
</evidence>
<organism evidence="2 3">
    <name type="scientific">Phaseolus angularis</name>
    <name type="common">Azuki bean</name>
    <name type="synonym">Vigna angularis</name>
    <dbReference type="NCBI Taxonomy" id="3914"/>
    <lineage>
        <taxon>Eukaryota</taxon>
        <taxon>Viridiplantae</taxon>
        <taxon>Streptophyta</taxon>
        <taxon>Embryophyta</taxon>
        <taxon>Tracheophyta</taxon>
        <taxon>Spermatophyta</taxon>
        <taxon>Magnoliopsida</taxon>
        <taxon>eudicotyledons</taxon>
        <taxon>Gunneridae</taxon>
        <taxon>Pentapetalae</taxon>
        <taxon>rosids</taxon>
        <taxon>fabids</taxon>
        <taxon>Fabales</taxon>
        <taxon>Fabaceae</taxon>
        <taxon>Papilionoideae</taxon>
        <taxon>50 kb inversion clade</taxon>
        <taxon>NPAAA clade</taxon>
        <taxon>indigoferoid/millettioid clade</taxon>
        <taxon>Phaseoleae</taxon>
        <taxon>Vigna</taxon>
    </lineage>
</organism>
<feature type="region of interest" description="Disordered" evidence="1">
    <location>
        <begin position="49"/>
        <end position="72"/>
    </location>
</feature>
<name>A0A8T0KBP7_PHAAN</name>